<accession>T0FQ00</accession>
<evidence type="ECO:0000313" key="1">
    <source>
        <dbReference type="EMBL" id="EQA72274.1"/>
    </source>
</evidence>
<protein>
    <submittedName>
        <fullName evidence="1">Uncharacterized protein</fullName>
    </submittedName>
</protein>
<dbReference type="EMBL" id="AKWY02000018">
    <property type="protein sequence ID" value="EQA72274.1"/>
    <property type="molecule type" value="Genomic_DNA"/>
</dbReference>
<evidence type="ECO:0000313" key="2">
    <source>
        <dbReference type="Proteomes" id="UP000015442"/>
    </source>
</evidence>
<dbReference type="AlphaFoldDB" id="T0FQ00"/>
<comment type="caution">
    <text evidence="1">The sequence shown here is derived from an EMBL/GenBank/DDBJ whole genome shotgun (WGS) entry which is preliminary data.</text>
</comment>
<gene>
    <name evidence="1" type="ORF">LEP1GSC059_3752</name>
</gene>
<dbReference type="Proteomes" id="UP000015442">
    <property type="component" value="Unassembled WGS sequence"/>
</dbReference>
<reference evidence="1 2" key="1">
    <citation type="submission" date="2013-05" db="EMBL/GenBank/DDBJ databases">
        <authorList>
            <person name="Harkins D.M."/>
            <person name="Durkin A.S."/>
            <person name="Brinkac L.M."/>
            <person name="Haft D.H."/>
            <person name="Selengut J.D."/>
            <person name="Sanka R."/>
            <person name="DePew J."/>
            <person name="Purushe J."/>
            <person name="Hartskeerl R.A."/>
            <person name="Ahmed A."/>
            <person name="van der Linden H."/>
            <person name="Goris M.G.A."/>
            <person name="Vinetz J.M."/>
            <person name="Sutton G.G."/>
            <person name="Nierman W.C."/>
            <person name="Fouts D.E."/>
        </authorList>
    </citation>
    <scope>NUCLEOTIDE SEQUENCE [LARGE SCALE GENOMIC DNA]</scope>
    <source>
        <strain evidence="1 2">CZ214</strain>
    </source>
</reference>
<name>T0FQ00_9LEPT</name>
<sequence length="42" mass="5275">MFSGNYNQIKNLFYKRFFVTRVSKNLYNKINVYKIFYKTVQR</sequence>
<organism evidence="1 2">
    <name type="scientific">Leptospira noguchii serovar Panama str. CZ214</name>
    <dbReference type="NCBI Taxonomy" id="1001595"/>
    <lineage>
        <taxon>Bacteria</taxon>
        <taxon>Pseudomonadati</taxon>
        <taxon>Spirochaetota</taxon>
        <taxon>Spirochaetia</taxon>
        <taxon>Leptospirales</taxon>
        <taxon>Leptospiraceae</taxon>
        <taxon>Leptospira</taxon>
    </lineage>
</organism>
<proteinExistence type="predicted"/>